<dbReference type="AlphaFoldDB" id="A0A371GCB5"/>
<gene>
    <name evidence="3" type="ORF">CR513_30250</name>
</gene>
<feature type="non-terminal residue" evidence="3">
    <location>
        <position position="1"/>
    </location>
</feature>
<dbReference type="Pfam" id="PF25597">
    <property type="entry name" value="SH3_retrovirus"/>
    <property type="match status" value="1"/>
</dbReference>
<feature type="region of interest" description="Disordered" evidence="1">
    <location>
        <begin position="90"/>
        <end position="137"/>
    </location>
</feature>
<organism evidence="3 4">
    <name type="scientific">Mucuna pruriens</name>
    <name type="common">Velvet bean</name>
    <name type="synonym">Dolichos pruriens</name>
    <dbReference type="NCBI Taxonomy" id="157652"/>
    <lineage>
        <taxon>Eukaryota</taxon>
        <taxon>Viridiplantae</taxon>
        <taxon>Streptophyta</taxon>
        <taxon>Embryophyta</taxon>
        <taxon>Tracheophyta</taxon>
        <taxon>Spermatophyta</taxon>
        <taxon>Magnoliopsida</taxon>
        <taxon>eudicotyledons</taxon>
        <taxon>Gunneridae</taxon>
        <taxon>Pentapetalae</taxon>
        <taxon>rosids</taxon>
        <taxon>fabids</taxon>
        <taxon>Fabales</taxon>
        <taxon>Fabaceae</taxon>
        <taxon>Papilionoideae</taxon>
        <taxon>50 kb inversion clade</taxon>
        <taxon>NPAAA clade</taxon>
        <taxon>indigoferoid/millettioid clade</taxon>
        <taxon>Phaseoleae</taxon>
        <taxon>Mucuna</taxon>
    </lineage>
</organism>
<reference evidence="3" key="1">
    <citation type="submission" date="2018-05" db="EMBL/GenBank/DDBJ databases">
        <title>Draft genome of Mucuna pruriens seed.</title>
        <authorList>
            <person name="Nnadi N.E."/>
            <person name="Vos R."/>
            <person name="Hasami M.H."/>
            <person name="Devisetty U.K."/>
            <person name="Aguiy J.C."/>
        </authorList>
    </citation>
    <scope>NUCLEOTIDE SEQUENCE [LARGE SCALE GENOMIC DNA]</scope>
    <source>
        <strain evidence="3">JCA_2017</strain>
    </source>
</reference>
<proteinExistence type="predicted"/>
<evidence type="ECO:0000256" key="1">
    <source>
        <dbReference type="SAM" id="MobiDB-lite"/>
    </source>
</evidence>
<protein>
    <recommendedName>
        <fullName evidence="2">Retroviral polymerase SH3-like domain-containing protein</fullName>
    </recommendedName>
</protein>
<feature type="compositionally biased region" description="Acidic residues" evidence="1">
    <location>
        <begin position="101"/>
        <end position="117"/>
    </location>
</feature>
<name>A0A371GCB5_MUCPR</name>
<sequence>MKTRQCIFIGYGHDEYGYRMYDLVEKKLVKSRDVQFMEDQTIEDIDKEKKPILEKDNSLSEIDPVRMPIQYLDTANKNVQNDDQHNYVGDQQLRDGFDVPPNDDVEKEQEMSQDESLSDALEPPPIQLRRSNRHRQSSIRYTSNEYVTLTDGGEPECYQEFMESEESHRAIHLAVGVAKVHTHDIGANMMTKVVPRGKFEAYCEIAGLAITST</sequence>
<comment type="caution">
    <text evidence="3">The sequence shown here is derived from an EMBL/GenBank/DDBJ whole genome shotgun (WGS) entry which is preliminary data.</text>
</comment>
<evidence type="ECO:0000259" key="2">
    <source>
        <dbReference type="Pfam" id="PF25597"/>
    </source>
</evidence>
<evidence type="ECO:0000313" key="3">
    <source>
        <dbReference type="EMBL" id="RDX88185.1"/>
    </source>
</evidence>
<dbReference type="InterPro" id="IPR057670">
    <property type="entry name" value="SH3_retrovirus"/>
</dbReference>
<accession>A0A371GCB5</accession>
<evidence type="ECO:0000313" key="4">
    <source>
        <dbReference type="Proteomes" id="UP000257109"/>
    </source>
</evidence>
<feature type="domain" description="Retroviral polymerase SH3-like" evidence="2">
    <location>
        <begin position="2"/>
        <end position="47"/>
    </location>
</feature>
<dbReference type="EMBL" id="QJKJ01006025">
    <property type="protein sequence ID" value="RDX88185.1"/>
    <property type="molecule type" value="Genomic_DNA"/>
</dbReference>
<dbReference type="Proteomes" id="UP000257109">
    <property type="component" value="Unassembled WGS sequence"/>
</dbReference>
<keyword evidence="4" id="KW-1185">Reference proteome</keyword>